<sequence length="270" mass="30504">MACIAAVEDSKERDEEALREIEDREIEPLVARTYEYPETANVSKTKPLAASSSGMRLHEAMAATAAPPVLVNRVRAKVDGKLRIMAEDREEPFIHRTLETARLKHPNMHFQRIAANDILKDFAPIESDIKVIAEMEEKVKNYVINTPRVRNITFQTMKRLFASEPRSFSNHAEDDDHDTANKIMSDFGESVAFQRRQGLRASVADTKLFSASKFELARSTIIGSRKTPPAFSESNDSTQHDCFETNPTRGLSMHNFQKNGSANMKKVNKH</sequence>
<feature type="compositionally biased region" description="Polar residues" evidence="1">
    <location>
        <begin position="245"/>
        <end position="262"/>
    </location>
</feature>
<dbReference type="EMBL" id="BLLK01000019">
    <property type="protein sequence ID" value="GFH43940.1"/>
    <property type="molecule type" value="Genomic_DNA"/>
</dbReference>
<dbReference type="AlphaFoldDB" id="A0AAD3GYT2"/>
<name>A0AAD3GYT2_9STRA</name>
<evidence type="ECO:0000313" key="2">
    <source>
        <dbReference type="EMBL" id="GFH43940.1"/>
    </source>
</evidence>
<accession>A0AAD3GYT2</accession>
<evidence type="ECO:0000313" key="3">
    <source>
        <dbReference type="Proteomes" id="UP001054902"/>
    </source>
</evidence>
<dbReference type="Proteomes" id="UP001054902">
    <property type="component" value="Unassembled WGS sequence"/>
</dbReference>
<protein>
    <submittedName>
        <fullName evidence="2">Uncharacterized protein</fullName>
    </submittedName>
</protein>
<feature type="region of interest" description="Disordered" evidence="1">
    <location>
        <begin position="225"/>
        <end position="270"/>
    </location>
</feature>
<gene>
    <name evidence="2" type="ORF">CTEN210_00414</name>
</gene>
<comment type="caution">
    <text evidence="2">The sequence shown here is derived from an EMBL/GenBank/DDBJ whole genome shotgun (WGS) entry which is preliminary data.</text>
</comment>
<evidence type="ECO:0000256" key="1">
    <source>
        <dbReference type="SAM" id="MobiDB-lite"/>
    </source>
</evidence>
<organism evidence="2 3">
    <name type="scientific">Chaetoceros tenuissimus</name>
    <dbReference type="NCBI Taxonomy" id="426638"/>
    <lineage>
        <taxon>Eukaryota</taxon>
        <taxon>Sar</taxon>
        <taxon>Stramenopiles</taxon>
        <taxon>Ochrophyta</taxon>
        <taxon>Bacillariophyta</taxon>
        <taxon>Coscinodiscophyceae</taxon>
        <taxon>Chaetocerotophycidae</taxon>
        <taxon>Chaetocerotales</taxon>
        <taxon>Chaetocerotaceae</taxon>
        <taxon>Chaetoceros</taxon>
    </lineage>
</organism>
<proteinExistence type="predicted"/>
<keyword evidence="3" id="KW-1185">Reference proteome</keyword>
<reference evidence="2 3" key="1">
    <citation type="journal article" date="2021" name="Sci. Rep.">
        <title>The genome of the diatom Chaetoceros tenuissimus carries an ancient integrated fragment of an extant virus.</title>
        <authorList>
            <person name="Hongo Y."/>
            <person name="Kimura K."/>
            <person name="Takaki Y."/>
            <person name="Yoshida Y."/>
            <person name="Baba S."/>
            <person name="Kobayashi G."/>
            <person name="Nagasaki K."/>
            <person name="Hano T."/>
            <person name="Tomaru Y."/>
        </authorList>
    </citation>
    <scope>NUCLEOTIDE SEQUENCE [LARGE SCALE GENOMIC DNA]</scope>
    <source>
        <strain evidence="2 3">NIES-3715</strain>
    </source>
</reference>